<dbReference type="RefSeq" id="WP_175606514.1">
    <property type="nucleotide sequence ID" value="NZ_JABWGO010000053.1"/>
</dbReference>
<reference evidence="2 3" key="1">
    <citation type="submission" date="2020-06" db="EMBL/GenBank/DDBJ databases">
        <authorList>
            <person name="Chanama M."/>
        </authorList>
    </citation>
    <scope>NUCLEOTIDE SEQUENCE [LARGE SCALE GENOMIC DNA]</scope>
    <source>
        <strain evidence="2 3">TBRC6557</strain>
    </source>
</reference>
<protein>
    <submittedName>
        <fullName evidence="2">Uncharacterized protein</fullName>
    </submittedName>
</protein>
<feature type="non-terminal residue" evidence="2">
    <location>
        <position position="95"/>
    </location>
</feature>
<organism evidence="2 3">
    <name type="scientific">Nonomuraea rhodomycinica</name>
    <dbReference type="NCBI Taxonomy" id="1712872"/>
    <lineage>
        <taxon>Bacteria</taxon>
        <taxon>Bacillati</taxon>
        <taxon>Actinomycetota</taxon>
        <taxon>Actinomycetes</taxon>
        <taxon>Streptosporangiales</taxon>
        <taxon>Streptosporangiaceae</taxon>
        <taxon>Nonomuraea</taxon>
    </lineage>
</organism>
<evidence type="ECO:0000313" key="3">
    <source>
        <dbReference type="Proteomes" id="UP000546126"/>
    </source>
</evidence>
<dbReference type="EMBL" id="JABWGO010000053">
    <property type="protein sequence ID" value="NUW47087.1"/>
    <property type="molecule type" value="Genomic_DNA"/>
</dbReference>
<keyword evidence="3" id="KW-1185">Reference proteome</keyword>
<evidence type="ECO:0000313" key="2">
    <source>
        <dbReference type="EMBL" id="NUW47087.1"/>
    </source>
</evidence>
<dbReference type="AlphaFoldDB" id="A0A7Y6MGL5"/>
<comment type="caution">
    <text evidence="2">The sequence shown here is derived from an EMBL/GenBank/DDBJ whole genome shotgun (WGS) entry which is preliminary data.</text>
</comment>
<dbReference type="Proteomes" id="UP000546126">
    <property type="component" value="Unassembled WGS sequence"/>
</dbReference>
<feature type="compositionally biased region" description="Basic residues" evidence="1">
    <location>
        <begin position="33"/>
        <end position="42"/>
    </location>
</feature>
<feature type="region of interest" description="Disordered" evidence="1">
    <location>
        <begin position="1"/>
        <end position="42"/>
    </location>
</feature>
<gene>
    <name evidence="2" type="ORF">HT134_44355</name>
</gene>
<evidence type="ECO:0000256" key="1">
    <source>
        <dbReference type="SAM" id="MobiDB-lite"/>
    </source>
</evidence>
<name>A0A7Y6MGL5_9ACTN</name>
<sequence>MRQQRGRVVAANDGRHPVRRRREPPVSVERQVRPHVRGQGHHRFRVARPDLTGLRVPRHQGDVRGLGGQAGPGQDEVAFRWPWREQAVSEALDDT</sequence>
<accession>A0A7Y6MGL5</accession>
<proteinExistence type="predicted"/>